<dbReference type="InterPro" id="IPR004276">
    <property type="entry name" value="GlycoTrans_28_N"/>
</dbReference>
<dbReference type="EMBL" id="JAKGCU010000016">
    <property type="protein sequence ID" value="MCF3939993.1"/>
    <property type="molecule type" value="Genomic_DNA"/>
</dbReference>
<dbReference type="Gene3D" id="3.40.50.2000">
    <property type="entry name" value="Glycogen Phosphorylase B"/>
    <property type="match status" value="2"/>
</dbReference>
<comment type="caution">
    <text evidence="3">The sequence shown here is derived from an EMBL/GenBank/DDBJ whole genome shotgun (WGS) entry which is preliminary data.</text>
</comment>
<feature type="domain" description="Erythromycin biosynthesis protein CIII-like C-terminal" evidence="2">
    <location>
        <begin position="278"/>
        <end position="402"/>
    </location>
</feature>
<dbReference type="InterPro" id="IPR050426">
    <property type="entry name" value="Glycosyltransferase_28"/>
</dbReference>
<feature type="domain" description="Glycosyltransferase family 28 N-terminal" evidence="1">
    <location>
        <begin position="4"/>
        <end position="35"/>
    </location>
</feature>
<accession>A0ABS9DQA6</accession>
<dbReference type="Proteomes" id="UP001108089">
    <property type="component" value="Unassembled WGS sequence"/>
</dbReference>
<evidence type="ECO:0000313" key="4">
    <source>
        <dbReference type="Proteomes" id="UP001108089"/>
    </source>
</evidence>
<dbReference type="PANTHER" id="PTHR48050">
    <property type="entry name" value="STEROL 3-BETA-GLUCOSYLTRANSFERASE"/>
    <property type="match status" value="1"/>
</dbReference>
<dbReference type="Pfam" id="PF06722">
    <property type="entry name" value="EryCIII-like_C"/>
    <property type="match status" value="1"/>
</dbReference>
<organism evidence="3 4">
    <name type="scientific">Gordonia tangerina</name>
    <dbReference type="NCBI Taxonomy" id="2911060"/>
    <lineage>
        <taxon>Bacteria</taxon>
        <taxon>Bacillati</taxon>
        <taxon>Actinomycetota</taxon>
        <taxon>Actinomycetes</taxon>
        <taxon>Mycobacteriales</taxon>
        <taxon>Gordoniaceae</taxon>
        <taxon>Gordonia</taxon>
    </lineage>
</organism>
<evidence type="ECO:0000259" key="1">
    <source>
        <dbReference type="Pfam" id="PF03033"/>
    </source>
</evidence>
<sequence>MRYVFAAGGSRGDVQPAAALATELRVRGHEVTLLVPPDSVPFASGTGIPTLSYGESTRAALDSPLVRERMRSRDPLTRVRAATELTIRGGSVMQRQLLDATQNADAIIAGSAGQERAHNVSRVRGIPHIPLHLCPIRRNGSTTLLAHAGIDVGPRTARMSWRLVEQVLWRAGRRAEDALCADLGLDPIPATFAAQIAATGVPEIQAYDPVLFPTLTSEWGPARPLVGFFTLPHDQRSGVGDDAGSDLIEWIDRGTPPVYVGFGSMMVTDPDHLATTVLAVAAELDLRLLIAGGWSDFMSGVSDDRIRVVGHVDHDAILPRCAAAMHHGGAGSVAAGLRAGIPTVVTWVGADQPIWGRAVMASHVGTSLPMSRVNTTRLVTAVRSALSPSVREAATTLRDNMIPPSLAVSHAADIAERVADRHSRQDAI</sequence>
<gene>
    <name evidence="3" type="ORF">L1892_16575</name>
</gene>
<reference evidence="3" key="1">
    <citation type="submission" date="2022-01" db="EMBL/GenBank/DDBJ databases">
        <title>Gordonia xiamenensis sp. nov., isolated from surface seawater in Xiamen.</title>
        <authorList>
            <person name="He Y.F."/>
        </authorList>
    </citation>
    <scope>NUCLEOTIDE SEQUENCE</scope>
    <source>
        <strain evidence="3">GW1C4-4</strain>
    </source>
</reference>
<dbReference type="InterPro" id="IPR002213">
    <property type="entry name" value="UDP_glucos_trans"/>
</dbReference>
<protein>
    <submittedName>
        <fullName evidence="3">Glycosyltransferase</fullName>
    </submittedName>
</protein>
<evidence type="ECO:0000313" key="3">
    <source>
        <dbReference type="EMBL" id="MCF3939993.1"/>
    </source>
</evidence>
<dbReference type="PANTHER" id="PTHR48050:SF13">
    <property type="entry name" value="STEROL 3-BETA-GLUCOSYLTRANSFERASE UGT80A2"/>
    <property type="match status" value="1"/>
</dbReference>
<dbReference type="SUPFAM" id="SSF53756">
    <property type="entry name" value="UDP-Glycosyltransferase/glycogen phosphorylase"/>
    <property type="match status" value="1"/>
</dbReference>
<evidence type="ECO:0000259" key="2">
    <source>
        <dbReference type="Pfam" id="PF06722"/>
    </source>
</evidence>
<keyword evidence="4" id="KW-1185">Reference proteome</keyword>
<dbReference type="RefSeq" id="WP_235724718.1">
    <property type="nucleotide sequence ID" value="NZ_JAKGCU010000016.1"/>
</dbReference>
<dbReference type="CDD" id="cd03784">
    <property type="entry name" value="GT1_Gtf-like"/>
    <property type="match status" value="1"/>
</dbReference>
<dbReference type="InterPro" id="IPR010610">
    <property type="entry name" value="EryCIII-like_C"/>
</dbReference>
<dbReference type="Pfam" id="PF03033">
    <property type="entry name" value="Glyco_transf_28"/>
    <property type="match status" value="1"/>
</dbReference>
<name>A0ABS9DQA6_9ACTN</name>
<proteinExistence type="predicted"/>